<dbReference type="Gene3D" id="1.10.510.10">
    <property type="entry name" value="Transferase(Phosphotransferase) domain 1"/>
    <property type="match status" value="1"/>
</dbReference>
<dbReference type="PROSITE" id="PS50011">
    <property type="entry name" value="PROTEIN_KINASE_DOM"/>
    <property type="match status" value="1"/>
</dbReference>
<keyword evidence="2" id="KW-0418">Kinase</keyword>
<evidence type="ECO:0000259" key="1">
    <source>
        <dbReference type="PROSITE" id="PS50011"/>
    </source>
</evidence>
<dbReference type="Proteomes" id="UP000318081">
    <property type="component" value="Chromosome"/>
</dbReference>
<dbReference type="GO" id="GO:0004674">
    <property type="term" value="F:protein serine/threonine kinase activity"/>
    <property type="evidence" value="ECO:0007669"/>
    <property type="project" value="UniProtKB-EC"/>
</dbReference>
<protein>
    <submittedName>
        <fullName evidence="2">Serine/threonine-protein kinase PrkC</fullName>
        <ecNumber evidence="2">2.7.11.1</ecNumber>
    </submittedName>
</protein>
<reference evidence="2 3" key="1">
    <citation type="submission" date="2019-02" db="EMBL/GenBank/DDBJ databases">
        <title>Deep-cultivation of Planctomycetes and their phenomic and genomic characterization uncovers novel biology.</title>
        <authorList>
            <person name="Wiegand S."/>
            <person name="Jogler M."/>
            <person name="Boedeker C."/>
            <person name="Pinto D."/>
            <person name="Vollmers J."/>
            <person name="Rivas-Marin E."/>
            <person name="Kohn T."/>
            <person name="Peeters S.H."/>
            <person name="Heuer A."/>
            <person name="Rast P."/>
            <person name="Oberbeckmann S."/>
            <person name="Bunk B."/>
            <person name="Jeske O."/>
            <person name="Meyerdierks A."/>
            <person name="Storesund J.E."/>
            <person name="Kallscheuer N."/>
            <person name="Luecker S."/>
            <person name="Lage O.M."/>
            <person name="Pohl T."/>
            <person name="Merkel B.J."/>
            <person name="Hornburger P."/>
            <person name="Mueller R.-W."/>
            <person name="Bruemmer F."/>
            <person name="Labrenz M."/>
            <person name="Spormann A.M."/>
            <person name="Op den Camp H."/>
            <person name="Overmann J."/>
            <person name="Amann R."/>
            <person name="Jetten M.S.M."/>
            <person name="Mascher T."/>
            <person name="Medema M.H."/>
            <person name="Devos D.P."/>
            <person name="Kaster A.-K."/>
            <person name="Ovreas L."/>
            <person name="Rohde M."/>
            <person name="Galperin M.Y."/>
            <person name="Jogler C."/>
        </authorList>
    </citation>
    <scope>NUCLEOTIDE SEQUENCE [LARGE SCALE GENOMIC DNA]</scope>
    <source>
        <strain evidence="2 3">TBK1r</strain>
    </source>
</reference>
<dbReference type="SMART" id="SM00220">
    <property type="entry name" value="S_TKc"/>
    <property type="match status" value="1"/>
</dbReference>
<dbReference type="InterPro" id="IPR011009">
    <property type="entry name" value="Kinase-like_dom_sf"/>
</dbReference>
<dbReference type="InterPro" id="IPR000719">
    <property type="entry name" value="Prot_kinase_dom"/>
</dbReference>
<feature type="domain" description="Protein kinase" evidence="1">
    <location>
        <begin position="31"/>
        <end position="346"/>
    </location>
</feature>
<dbReference type="RefSeq" id="WP_145215070.1">
    <property type="nucleotide sequence ID" value="NZ_CP036432.1"/>
</dbReference>
<dbReference type="Gene3D" id="1.10.260.40">
    <property type="entry name" value="lambda repressor-like DNA-binding domains"/>
    <property type="match status" value="1"/>
</dbReference>
<dbReference type="SUPFAM" id="SSF56112">
    <property type="entry name" value="Protein kinase-like (PK-like)"/>
    <property type="match status" value="1"/>
</dbReference>
<name>A0ABX5XTU5_9BACT</name>
<dbReference type="EC" id="2.7.11.1" evidence="2"/>
<accession>A0ABX5XTU5</accession>
<dbReference type="InterPro" id="IPR010982">
    <property type="entry name" value="Lambda_DNA-bd_dom_sf"/>
</dbReference>
<dbReference type="PANTHER" id="PTHR44329">
    <property type="entry name" value="SERINE/THREONINE-PROTEIN KINASE TNNI3K-RELATED"/>
    <property type="match status" value="1"/>
</dbReference>
<dbReference type="EMBL" id="CP036432">
    <property type="protein sequence ID" value="QDV85439.1"/>
    <property type="molecule type" value="Genomic_DNA"/>
</dbReference>
<dbReference type="SUPFAM" id="SSF47413">
    <property type="entry name" value="lambda repressor-like DNA-binding domains"/>
    <property type="match status" value="1"/>
</dbReference>
<keyword evidence="3" id="KW-1185">Reference proteome</keyword>
<proteinExistence type="predicted"/>
<dbReference type="Pfam" id="PF00069">
    <property type="entry name" value="Pkinase"/>
    <property type="match status" value="1"/>
</dbReference>
<evidence type="ECO:0000313" key="2">
    <source>
        <dbReference type="EMBL" id="QDV85439.1"/>
    </source>
</evidence>
<sequence length="346" mass="39019">MAAKRLNREFELDGETVGGLMNSLGFTVESLAAKAVLSPNTISSVLNGTRPCNQKTGHKIRVALKIENIEDLLKRRDKKTESKSQINEWVLDQPLTKNWVTASNQLQFRVWKLKHEHLSKFARGKCYDLEGMATAERERCRDSLLRHAEVCTRIGSRVHVINNLTTCEAPSRDRWWVIDEWIEGSTLAEALATGGFSMSEKQNFIRQIAEGLNAFHSHNIVRRELSPQTILIRQGNGDVVLTEFELAKLLDGSPTVSSSDWPIDPYRAPEATTDEIGRQADIYSWGRITTELLAGELPQKGAEQAKLVTVKLPKKVEAMLLKCVSVNWRSRPKSFDAILKVLDSWK</sequence>
<dbReference type="InterPro" id="IPR051681">
    <property type="entry name" value="Ser/Thr_Kinases-Pseudokinases"/>
</dbReference>
<evidence type="ECO:0000313" key="3">
    <source>
        <dbReference type="Proteomes" id="UP000318081"/>
    </source>
</evidence>
<gene>
    <name evidence="2" type="primary">prkC_21</name>
    <name evidence="2" type="ORF">TBK1r_44200</name>
</gene>
<organism evidence="2 3">
    <name type="scientific">Stieleria magnilauensis</name>
    <dbReference type="NCBI Taxonomy" id="2527963"/>
    <lineage>
        <taxon>Bacteria</taxon>
        <taxon>Pseudomonadati</taxon>
        <taxon>Planctomycetota</taxon>
        <taxon>Planctomycetia</taxon>
        <taxon>Pirellulales</taxon>
        <taxon>Pirellulaceae</taxon>
        <taxon>Stieleria</taxon>
    </lineage>
</organism>
<keyword evidence="2" id="KW-0808">Transferase</keyword>